<evidence type="ECO:0000256" key="3">
    <source>
        <dbReference type="SAM" id="MobiDB-lite"/>
    </source>
</evidence>
<dbReference type="Proteomes" id="UP000595917">
    <property type="component" value="Chromosome"/>
</dbReference>
<name>A0A7T7XLR0_9SPIR</name>
<dbReference type="SUPFAM" id="SSF111369">
    <property type="entry name" value="HlyD-like secretion proteins"/>
    <property type="match status" value="1"/>
</dbReference>
<proteinExistence type="predicted"/>
<evidence type="ECO:0000313" key="6">
    <source>
        <dbReference type="EMBL" id="QQO08709.1"/>
    </source>
</evidence>
<keyword evidence="2" id="KW-0175">Coiled coil</keyword>
<keyword evidence="4" id="KW-0732">Signal</keyword>
<feature type="domain" description="YknX-like beta-barrel" evidence="5">
    <location>
        <begin position="142"/>
        <end position="215"/>
    </location>
</feature>
<dbReference type="Gene3D" id="2.40.50.100">
    <property type="match status" value="1"/>
</dbReference>
<keyword evidence="7" id="KW-1185">Reference proteome</keyword>
<dbReference type="InterPro" id="IPR058636">
    <property type="entry name" value="Beta-barrel_YknX"/>
</dbReference>
<dbReference type="Pfam" id="PF25990">
    <property type="entry name" value="Beta-barrel_YknX"/>
    <property type="match status" value="1"/>
</dbReference>
<feature type="signal peptide" evidence="4">
    <location>
        <begin position="1"/>
        <end position="25"/>
    </location>
</feature>
<dbReference type="GO" id="GO:0030313">
    <property type="term" value="C:cell envelope"/>
    <property type="evidence" value="ECO:0007669"/>
    <property type="project" value="UniProtKB-SubCell"/>
</dbReference>
<evidence type="ECO:0000256" key="1">
    <source>
        <dbReference type="ARBA" id="ARBA00004196"/>
    </source>
</evidence>
<feature type="chain" id="PRO_5031436886" evidence="4">
    <location>
        <begin position="26"/>
        <end position="356"/>
    </location>
</feature>
<dbReference type="AlphaFoldDB" id="A0A7T7XLR0"/>
<evidence type="ECO:0000256" key="2">
    <source>
        <dbReference type="ARBA" id="ARBA00023054"/>
    </source>
</evidence>
<dbReference type="EMBL" id="CP067089">
    <property type="protein sequence ID" value="QQO08709.1"/>
    <property type="molecule type" value="Genomic_DNA"/>
</dbReference>
<dbReference type="Gene3D" id="2.40.30.170">
    <property type="match status" value="1"/>
</dbReference>
<organism evidence="6 7">
    <name type="scientific">Breznakiella homolactica</name>
    <dbReference type="NCBI Taxonomy" id="2798577"/>
    <lineage>
        <taxon>Bacteria</taxon>
        <taxon>Pseudomonadati</taxon>
        <taxon>Spirochaetota</taxon>
        <taxon>Spirochaetia</taxon>
        <taxon>Spirochaetales</taxon>
        <taxon>Breznakiellaceae</taxon>
        <taxon>Breznakiella</taxon>
    </lineage>
</organism>
<feature type="region of interest" description="Disordered" evidence="3">
    <location>
        <begin position="269"/>
        <end position="297"/>
    </location>
</feature>
<accession>A0A7T7XLR0</accession>
<evidence type="ECO:0000313" key="7">
    <source>
        <dbReference type="Proteomes" id="UP000595917"/>
    </source>
</evidence>
<dbReference type="KEGG" id="bhc:JFL75_17545"/>
<dbReference type="RefSeq" id="WP_215626015.1">
    <property type="nucleotide sequence ID" value="NZ_CP067089.2"/>
</dbReference>
<dbReference type="InterPro" id="IPR050465">
    <property type="entry name" value="UPF0194_transport"/>
</dbReference>
<comment type="subcellular location">
    <subcellularLocation>
        <location evidence="1">Cell envelope</location>
    </subcellularLocation>
</comment>
<dbReference type="PANTHER" id="PTHR32347:SF14">
    <property type="entry name" value="EFFLUX SYSTEM COMPONENT YKNX-RELATED"/>
    <property type="match status" value="1"/>
</dbReference>
<protein>
    <submittedName>
        <fullName evidence="6">Efflux RND transporter periplasmic adaptor subunit</fullName>
    </submittedName>
</protein>
<dbReference type="PANTHER" id="PTHR32347">
    <property type="entry name" value="EFFLUX SYSTEM COMPONENT YKNX-RELATED"/>
    <property type="match status" value="1"/>
</dbReference>
<gene>
    <name evidence="6" type="ORF">JFL75_17545</name>
</gene>
<evidence type="ECO:0000256" key="4">
    <source>
        <dbReference type="SAM" id="SignalP"/>
    </source>
</evidence>
<evidence type="ECO:0000259" key="5">
    <source>
        <dbReference type="Pfam" id="PF25990"/>
    </source>
</evidence>
<sequence length="356" mass="36708">MYKSRNPVLLSAALLASGLFWGCAAKEDAVRYEYAVISRGTVENTISATGTLDVEARVTVQAPATGIVEALYADYNSPVKKGQIIAEVNTAANPVQKQITAVYSPMDGFVLDRTVNVGSAILGRGSPAATTLFTLAPGLAMLKITASIGETDIASVREGQEVRISLQSLAGRKFTGNVSSIHLMPAITDNVVSYTVIIGLNNTDGSLLPGMTCVLQFVQAKEENVLVVPNAALRFAPAGEAPAVPASSSAGSAGSSVSAVTNALTGGKAGGGGNPFGHPTGGTSYAGGDTNQGEPDKTAAAMEVKTEKTLWYTDDSGKLDSVQVYAGTSDGLRTVVRPAEEGVNLEGLRIILREAE</sequence>
<reference evidence="6" key="1">
    <citation type="submission" date="2021-01" db="EMBL/GenBank/DDBJ databases">
        <title>Description of Breznakiella homolactica.</title>
        <authorList>
            <person name="Song Y."/>
            <person name="Brune A."/>
        </authorList>
    </citation>
    <scope>NUCLEOTIDE SEQUENCE</scope>
    <source>
        <strain evidence="6">RmG30</strain>
    </source>
</reference>